<evidence type="ECO:0000259" key="3">
    <source>
        <dbReference type="PROSITE" id="PS50801"/>
    </source>
</evidence>
<dbReference type="InterPro" id="IPR036513">
    <property type="entry name" value="STAS_dom_sf"/>
</dbReference>
<dbReference type="PANTHER" id="PTHR33495:SF2">
    <property type="entry name" value="ANTI-SIGMA FACTOR ANTAGONIST TM_1081-RELATED"/>
    <property type="match status" value="1"/>
</dbReference>
<accession>A0ABN3XY61</accession>
<dbReference type="SUPFAM" id="SSF52091">
    <property type="entry name" value="SpoIIaa-like"/>
    <property type="match status" value="1"/>
</dbReference>
<feature type="domain" description="STAS" evidence="3">
    <location>
        <begin position="12"/>
        <end position="108"/>
    </location>
</feature>
<keyword evidence="5" id="KW-1185">Reference proteome</keyword>
<evidence type="ECO:0000313" key="4">
    <source>
        <dbReference type="EMBL" id="GAA3008066.1"/>
    </source>
</evidence>
<dbReference type="InterPro" id="IPR002645">
    <property type="entry name" value="STAS_dom"/>
</dbReference>
<dbReference type="Gene3D" id="3.30.750.24">
    <property type="entry name" value="STAS domain"/>
    <property type="match status" value="1"/>
</dbReference>
<dbReference type="PANTHER" id="PTHR33495">
    <property type="entry name" value="ANTI-SIGMA FACTOR ANTAGONIST TM_1081-RELATED-RELATED"/>
    <property type="match status" value="1"/>
</dbReference>
<evidence type="ECO:0000313" key="5">
    <source>
        <dbReference type="Proteomes" id="UP001499930"/>
    </source>
</evidence>
<evidence type="ECO:0000256" key="2">
    <source>
        <dbReference type="RuleBase" id="RU003749"/>
    </source>
</evidence>
<comment type="caution">
    <text evidence="4">The sequence shown here is derived from an EMBL/GenBank/DDBJ whole genome shotgun (WGS) entry which is preliminary data.</text>
</comment>
<dbReference type="Pfam" id="PF01740">
    <property type="entry name" value="STAS"/>
    <property type="match status" value="1"/>
</dbReference>
<name>A0ABN3XY61_9ACTN</name>
<organism evidence="4 5">
    <name type="scientific">Streptosporangium longisporum</name>
    <dbReference type="NCBI Taxonomy" id="46187"/>
    <lineage>
        <taxon>Bacteria</taxon>
        <taxon>Bacillati</taxon>
        <taxon>Actinomycetota</taxon>
        <taxon>Actinomycetes</taxon>
        <taxon>Streptosporangiales</taxon>
        <taxon>Streptosporangiaceae</taxon>
        <taxon>Streptosporangium</taxon>
    </lineage>
</organism>
<dbReference type="PROSITE" id="PS50801">
    <property type="entry name" value="STAS"/>
    <property type="match status" value="1"/>
</dbReference>
<dbReference type="EMBL" id="BAAAWD010000007">
    <property type="protein sequence ID" value="GAA3008066.1"/>
    <property type="molecule type" value="Genomic_DNA"/>
</dbReference>
<sequence>MAIRLERRIDPDGSPVLVPAGDLDRDSAEQLAAAVDADLRESPALLVVELTHVPFCDSSGIVALLDAHADAERAGVEFVLTGVGEHLRQLFRISALDQVIRIVEESHG</sequence>
<protein>
    <recommendedName>
        <fullName evidence="2">Anti-sigma factor antagonist</fullName>
    </recommendedName>
</protein>
<reference evidence="4 5" key="1">
    <citation type="journal article" date="2019" name="Int. J. Syst. Evol. Microbiol.">
        <title>The Global Catalogue of Microorganisms (GCM) 10K type strain sequencing project: providing services to taxonomists for standard genome sequencing and annotation.</title>
        <authorList>
            <consortium name="The Broad Institute Genomics Platform"/>
            <consortium name="The Broad Institute Genome Sequencing Center for Infectious Disease"/>
            <person name="Wu L."/>
            <person name="Ma J."/>
        </authorList>
    </citation>
    <scope>NUCLEOTIDE SEQUENCE [LARGE SCALE GENOMIC DNA]</scope>
    <source>
        <strain evidence="4 5">JCM 3106</strain>
    </source>
</reference>
<proteinExistence type="inferred from homology"/>
<evidence type="ECO:0000256" key="1">
    <source>
        <dbReference type="ARBA" id="ARBA00009013"/>
    </source>
</evidence>
<dbReference type="NCBIfam" id="TIGR00377">
    <property type="entry name" value="ant_ant_sig"/>
    <property type="match status" value="1"/>
</dbReference>
<dbReference type="CDD" id="cd07043">
    <property type="entry name" value="STAS_anti-anti-sigma_factors"/>
    <property type="match status" value="1"/>
</dbReference>
<comment type="similarity">
    <text evidence="1 2">Belongs to the anti-sigma-factor antagonist family.</text>
</comment>
<dbReference type="InterPro" id="IPR003658">
    <property type="entry name" value="Anti-sigma_ant"/>
</dbReference>
<dbReference type="Proteomes" id="UP001499930">
    <property type="component" value="Unassembled WGS sequence"/>
</dbReference>
<gene>
    <name evidence="4" type="ORF">GCM10017559_32950</name>
</gene>